<evidence type="ECO:0000313" key="2">
    <source>
        <dbReference type="Proteomes" id="UP000623967"/>
    </source>
</evidence>
<dbReference type="InterPro" id="IPR023203">
    <property type="entry name" value="TTHA0068_sf"/>
</dbReference>
<sequence>MYPTAYIDYLIHFHGDRDYFECHEILEDYWKQSDPGNKDSIWVGLILMAVSAYHHRRENFAGAKRTLEKAIKIFETQADSLVKLGIDSGDLINVLNERLLAIEANHFYTSFSLPIIDSALMDECLKICQQRGLEWGKASDVTNDELIHRHKLRDRTSVIEERNRMLLAKKGNL</sequence>
<comment type="caution">
    <text evidence="1">The sequence shown here is derived from an EMBL/GenBank/DDBJ whole genome shotgun (WGS) entry which is preliminary data.</text>
</comment>
<proteinExistence type="predicted"/>
<dbReference type="InterPro" id="IPR005500">
    <property type="entry name" value="DUF309"/>
</dbReference>
<accession>A0ABS1TRZ2</accession>
<organism evidence="1 2">
    <name type="scientific">Neobacillus paridis</name>
    <dbReference type="NCBI Taxonomy" id="2803862"/>
    <lineage>
        <taxon>Bacteria</taxon>
        <taxon>Bacillati</taxon>
        <taxon>Bacillota</taxon>
        <taxon>Bacilli</taxon>
        <taxon>Bacillales</taxon>
        <taxon>Bacillaceae</taxon>
        <taxon>Neobacillus</taxon>
    </lineage>
</organism>
<dbReference type="PANTHER" id="PTHR34796:SF1">
    <property type="entry name" value="EXPRESSED PROTEIN"/>
    <property type="match status" value="1"/>
</dbReference>
<dbReference type="SUPFAM" id="SSF140663">
    <property type="entry name" value="TTHA0068-like"/>
    <property type="match status" value="1"/>
</dbReference>
<dbReference type="PANTHER" id="PTHR34796">
    <property type="entry name" value="EXPRESSED PROTEIN"/>
    <property type="match status" value="1"/>
</dbReference>
<dbReference type="Gene3D" id="1.10.3450.10">
    <property type="entry name" value="TTHA0068-like"/>
    <property type="match status" value="1"/>
</dbReference>
<protein>
    <submittedName>
        <fullName evidence="1">DUF309 domain-containing protein</fullName>
    </submittedName>
</protein>
<keyword evidence="2" id="KW-1185">Reference proteome</keyword>
<name>A0ABS1TRZ2_9BACI</name>
<reference evidence="1 2" key="1">
    <citation type="submission" date="2021-01" db="EMBL/GenBank/DDBJ databases">
        <title>Genome public.</title>
        <authorList>
            <person name="Liu C."/>
            <person name="Sun Q."/>
        </authorList>
    </citation>
    <scope>NUCLEOTIDE SEQUENCE [LARGE SCALE GENOMIC DNA]</scope>
    <source>
        <strain evidence="1 2">YIM B02564</strain>
    </source>
</reference>
<dbReference type="Pfam" id="PF03745">
    <property type="entry name" value="DUF309"/>
    <property type="match status" value="1"/>
</dbReference>
<dbReference type="EMBL" id="JAESWB010000278">
    <property type="protein sequence ID" value="MBL4954080.1"/>
    <property type="molecule type" value="Genomic_DNA"/>
</dbReference>
<dbReference type="RefSeq" id="WP_202655339.1">
    <property type="nucleotide sequence ID" value="NZ_JAESWB010000278.1"/>
</dbReference>
<gene>
    <name evidence="1" type="ORF">JK635_18095</name>
</gene>
<evidence type="ECO:0000313" key="1">
    <source>
        <dbReference type="EMBL" id="MBL4954080.1"/>
    </source>
</evidence>
<dbReference type="Proteomes" id="UP000623967">
    <property type="component" value="Unassembled WGS sequence"/>
</dbReference>